<evidence type="ECO:0000313" key="1">
    <source>
        <dbReference type="EMBL" id="ART30465.1"/>
    </source>
</evidence>
<keyword evidence="1" id="KW-0496">Mitochondrion</keyword>
<dbReference type="EMBL" id="KY774314">
    <property type="protein sequence ID" value="ART30465.1"/>
    <property type="molecule type" value="Genomic_DNA"/>
</dbReference>
<name>A0A1Y0AZ62_9LAMI</name>
<sequence>METSILYMDYKSLMRKPIQIDLLMERTATSSLHTPFNTATTLSQFLPYSPRV</sequence>
<proteinExistence type="predicted"/>
<reference evidence="1" key="1">
    <citation type="submission" date="2017-03" db="EMBL/GenBank/DDBJ databases">
        <title>The mitochondrial genome of the carnivorous plant Utricularia reniformis (Lentibulariaceae): structure, comparative analysis and evolutionary landmarks.</title>
        <authorList>
            <person name="Silva S.R."/>
            <person name="Alvarenga D.O."/>
            <person name="Michael T.P."/>
            <person name="Miranda V.F.O."/>
            <person name="Varani A.M."/>
        </authorList>
    </citation>
    <scope>NUCLEOTIDE SEQUENCE</scope>
</reference>
<gene>
    <name evidence="1" type="ORF">AEK19_MT0183</name>
</gene>
<organism evidence="1">
    <name type="scientific">Utricularia reniformis</name>
    <dbReference type="NCBI Taxonomy" id="192314"/>
    <lineage>
        <taxon>Eukaryota</taxon>
        <taxon>Viridiplantae</taxon>
        <taxon>Streptophyta</taxon>
        <taxon>Embryophyta</taxon>
        <taxon>Tracheophyta</taxon>
        <taxon>Spermatophyta</taxon>
        <taxon>Magnoliopsida</taxon>
        <taxon>eudicotyledons</taxon>
        <taxon>Gunneridae</taxon>
        <taxon>Pentapetalae</taxon>
        <taxon>asterids</taxon>
        <taxon>lamiids</taxon>
        <taxon>Lamiales</taxon>
        <taxon>Lentibulariaceae</taxon>
        <taxon>Utricularia</taxon>
    </lineage>
</organism>
<protein>
    <submittedName>
        <fullName evidence="1">Uncharacterized protein</fullName>
    </submittedName>
</protein>
<geneLocation type="mitochondrion" evidence="1"/>
<accession>A0A1Y0AZ62</accession>
<dbReference type="AlphaFoldDB" id="A0A1Y0AZ62"/>